<dbReference type="Proteomes" id="UP000238322">
    <property type="component" value="Unassembled WGS sequence"/>
</dbReference>
<dbReference type="AlphaFoldDB" id="A0A2S8FZJ9"/>
<name>A0A2S8FZJ9_9BACT</name>
<proteinExistence type="predicted"/>
<evidence type="ECO:0000313" key="2">
    <source>
        <dbReference type="Proteomes" id="UP000238322"/>
    </source>
</evidence>
<reference evidence="1 2" key="1">
    <citation type="submission" date="2018-02" db="EMBL/GenBank/DDBJ databases">
        <title>Comparative genomes isolates from brazilian mangrove.</title>
        <authorList>
            <person name="Araujo J.E."/>
            <person name="Taketani R.G."/>
            <person name="Silva M.C.P."/>
            <person name="Loureco M.V."/>
            <person name="Andreote F.D."/>
        </authorList>
    </citation>
    <scope>NUCLEOTIDE SEQUENCE [LARGE SCALE GENOMIC DNA]</scope>
    <source>
        <strain evidence="1 2">Hex-1 MGV</strain>
    </source>
</reference>
<evidence type="ECO:0000313" key="1">
    <source>
        <dbReference type="EMBL" id="PQO37625.1"/>
    </source>
</evidence>
<protein>
    <submittedName>
        <fullName evidence="1">Uncharacterized protein</fullName>
    </submittedName>
</protein>
<accession>A0A2S8FZJ9</accession>
<comment type="caution">
    <text evidence="1">The sequence shown here is derived from an EMBL/GenBank/DDBJ whole genome shotgun (WGS) entry which is preliminary data.</text>
</comment>
<gene>
    <name evidence="1" type="ORF">C5Y83_06680</name>
</gene>
<sequence>MILAADTSKLNPRALLSFRAFTPTDLERYAHMSTQKFRDRLVRLGRTKVEVVQPYWKIAEVYDIQLSVEMASTQEHAFAEVTRIFPVDWHEGDAFMLWSSDGNLDFASLPFSWVACDYIALAECFDRLPPAD</sequence>
<organism evidence="1 2">
    <name type="scientific">Blastopirellula marina</name>
    <dbReference type="NCBI Taxonomy" id="124"/>
    <lineage>
        <taxon>Bacteria</taxon>
        <taxon>Pseudomonadati</taxon>
        <taxon>Planctomycetota</taxon>
        <taxon>Planctomycetia</taxon>
        <taxon>Pirellulales</taxon>
        <taxon>Pirellulaceae</taxon>
        <taxon>Blastopirellula</taxon>
    </lineage>
</organism>
<dbReference type="EMBL" id="PUHY01000005">
    <property type="protein sequence ID" value="PQO37625.1"/>
    <property type="molecule type" value="Genomic_DNA"/>
</dbReference>